<keyword evidence="1" id="KW-1133">Transmembrane helix</keyword>
<reference evidence="2 3" key="1">
    <citation type="submission" date="2012-06" db="EMBL/GenBank/DDBJ databases">
        <title>Finished chromosome of genome of Crinalium epipsammum PCC 9333.</title>
        <authorList>
            <consortium name="US DOE Joint Genome Institute"/>
            <person name="Gugger M."/>
            <person name="Coursin T."/>
            <person name="Rippka R."/>
            <person name="Tandeau De Marsac N."/>
            <person name="Huntemann M."/>
            <person name="Wei C.-L."/>
            <person name="Han J."/>
            <person name="Detter J.C."/>
            <person name="Han C."/>
            <person name="Tapia R."/>
            <person name="Davenport K."/>
            <person name="Daligault H."/>
            <person name="Erkkila T."/>
            <person name="Gu W."/>
            <person name="Munk A.C.C."/>
            <person name="Teshima H."/>
            <person name="Xu Y."/>
            <person name="Chain P."/>
            <person name="Chen A."/>
            <person name="Krypides N."/>
            <person name="Mavromatis K."/>
            <person name="Markowitz V."/>
            <person name="Szeto E."/>
            <person name="Ivanova N."/>
            <person name="Mikhailova N."/>
            <person name="Ovchinnikova G."/>
            <person name="Pagani I."/>
            <person name="Pati A."/>
            <person name="Goodwin L."/>
            <person name="Peters L."/>
            <person name="Pitluck S."/>
            <person name="Woyke T."/>
            <person name="Kerfeld C."/>
        </authorList>
    </citation>
    <scope>NUCLEOTIDE SEQUENCE [LARGE SCALE GENOMIC DNA]</scope>
    <source>
        <strain evidence="2 3">PCC 9333</strain>
    </source>
</reference>
<keyword evidence="3" id="KW-1185">Reference proteome</keyword>
<dbReference type="HOGENOM" id="CLU_042919_0_0_3"/>
<keyword evidence="1" id="KW-0472">Membrane</keyword>
<dbReference type="Proteomes" id="UP000010472">
    <property type="component" value="Chromosome"/>
</dbReference>
<sequence length="471" mass="49336">MNSKLKIHILSRSTEQGFAMIAALGIGLVMFLVGLTMVVRSQGDQTTATAQKSTATAMSAAETGVSRYQSFIDTNREIAIYPDCVTTRTKSGNDWVCSDSGNTNKSWANANALTFSSCASLAGTIASSNKNISWTDVDLNDATKGQYRLVSYTYGPTAGISPGTGVLTIEGRANQKGSGATATNDVGTSTTRLKISIPVLPSKVIPFPFPGMWSKTTVSTDKIAANIIAPCGVTQSSTGSNFVNNGATPWKFVNTNFVMPPVPPTPTTNVATVTYASLPTASVNTGGQKGTITAPILPRAADITSQSNYNSATGEYQYIMTDNINGDLFFTPGYKVAVYLQGDINLTGGQEAIVHKCGTLPNCSATDTRIYGISPNGTANFSLKGNGSICEILFFAPTYDVSLDGGGDAQGCGGGASTNGVYWVKSWAGGGKGSHTALAQSGTNWDDLSFLNFILPPQIAPASTWQRQEVQ</sequence>
<dbReference type="KEGG" id="cep:Cri9333_1699"/>
<dbReference type="RefSeq" id="WP_015202706.1">
    <property type="nucleotide sequence ID" value="NC_019753.1"/>
</dbReference>
<dbReference type="PATRIC" id="fig|1173022.3.peg.1836"/>
<evidence type="ECO:0000256" key="1">
    <source>
        <dbReference type="SAM" id="Phobius"/>
    </source>
</evidence>
<protein>
    <submittedName>
        <fullName evidence="2">Uncharacterized protein</fullName>
    </submittedName>
</protein>
<gene>
    <name evidence="2" type="ORF">Cri9333_1699</name>
</gene>
<proteinExistence type="predicted"/>
<accession>K9VXA7</accession>
<feature type="transmembrane region" description="Helical" evidence="1">
    <location>
        <begin position="21"/>
        <end position="39"/>
    </location>
</feature>
<keyword evidence="1" id="KW-0812">Transmembrane</keyword>
<dbReference type="OrthoDB" id="461462at2"/>
<dbReference type="AlphaFoldDB" id="K9VXA7"/>
<dbReference type="eggNOG" id="COG4726">
    <property type="taxonomic scope" value="Bacteria"/>
</dbReference>
<dbReference type="STRING" id="1173022.Cri9333_1699"/>
<evidence type="ECO:0000313" key="2">
    <source>
        <dbReference type="EMBL" id="AFZ12586.1"/>
    </source>
</evidence>
<name>K9VXA7_9CYAN</name>
<evidence type="ECO:0000313" key="3">
    <source>
        <dbReference type="Proteomes" id="UP000010472"/>
    </source>
</evidence>
<dbReference type="EMBL" id="CP003620">
    <property type="protein sequence ID" value="AFZ12586.1"/>
    <property type="molecule type" value="Genomic_DNA"/>
</dbReference>
<organism evidence="2 3">
    <name type="scientific">Crinalium epipsammum PCC 9333</name>
    <dbReference type="NCBI Taxonomy" id="1173022"/>
    <lineage>
        <taxon>Bacteria</taxon>
        <taxon>Bacillati</taxon>
        <taxon>Cyanobacteriota</taxon>
        <taxon>Cyanophyceae</taxon>
        <taxon>Gomontiellales</taxon>
        <taxon>Gomontiellaceae</taxon>
        <taxon>Crinalium</taxon>
    </lineage>
</organism>